<keyword evidence="4" id="KW-0808">Transferase</keyword>
<dbReference type="GO" id="GO:0005737">
    <property type="term" value="C:cytoplasm"/>
    <property type="evidence" value="ECO:0007669"/>
    <property type="project" value="UniProtKB-SubCell"/>
</dbReference>
<dbReference type="PANTHER" id="PTHR21064">
    <property type="entry name" value="AMINOGLYCOSIDE PHOSPHOTRANSFERASE DOMAIN-CONTAINING PROTEIN-RELATED"/>
    <property type="match status" value="1"/>
</dbReference>
<evidence type="ECO:0000259" key="10">
    <source>
        <dbReference type="Pfam" id="PF01636"/>
    </source>
</evidence>
<evidence type="ECO:0000256" key="3">
    <source>
        <dbReference type="ARBA" id="ARBA00022490"/>
    </source>
</evidence>
<evidence type="ECO:0000256" key="5">
    <source>
        <dbReference type="ARBA" id="ARBA00022777"/>
    </source>
</evidence>
<comment type="catalytic activity">
    <reaction evidence="6">
        <text>(5R)-5-hydroxy-L-lysine + GTP = (5R)-5-phosphooxy-L-lysine + GDP + H(+)</text>
        <dbReference type="Rhea" id="RHEA:19049"/>
        <dbReference type="ChEBI" id="CHEBI:15378"/>
        <dbReference type="ChEBI" id="CHEBI:37565"/>
        <dbReference type="ChEBI" id="CHEBI:57882"/>
        <dbReference type="ChEBI" id="CHEBI:58189"/>
        <dbReference type="ChEBI" id="CHEBI:58357"/>
        <dbReference type="EC" id="2.7.1.81"/>
    </reaction>
</comment>
<dbReference type="RefSeq" id="XP_020902627.1">
    <property type="nucleotide sequence ID" value="XM_021046968.1"/>
</dbReference>
<reference evidence="11" key="1">
    <citation type="submission" date="2022-11" db="UniProtKB">
        <authorList>
            <consortium name="EnsemblMetazoa"/>
        </authorList>
    </citation>
    <scope>IDENTIFICATION</scope>
</reference>
<keyword evidence="12" id="KW-1185">Reference proteome</keyword>
<evidence type="ECO:0000256" key="2">
    <source>
        <dbReference type="ARBA" id="ARBA00006219"/>
    </source>
</evidence>
<evidence type="ECO:0000256" key="8">
    <source>
        <dbReference type="ARBA" id="ARBA00038873"/>
    </source>
</evidence>
<comment type="similarity">
    <text evidence="2">Belongs to the aminoglycoside phosphotransferase family.</text>
</comment>
<feature type="domain" description="Aminoglycoside phosphotransferase" evidence="10">
    <location>
        <begin position="48"/>
        <end position="289"/>
    </location>
</feature>
<dbReference type="OrthoDB" id="9973935at2759"/>
<dbReference type="SUPFAM" id="SSF56112">
    <property type="entry name" value="Protein kinase-like (PK-like)"/>
    <property type="match status" value="1"/>
</dbReference>
<evidence type="ECO:0000256" key="1">
    <source>
        <dbReference type="ARBA" id="ARBA00004496"/>
    </source>
</evidence>
<proteinExistence type="inferred from homology"/>
<name>A0A913XD52_EXADI</name>
<evidence type="ECO:0000313" key="12">
    <source>
        <dbReference type="Proteomes" id="UP000887567"/>
    </source>
</evidence>
<dbReference type="InterPro" id="IPR002575">
    <property type="entry name" value="Aminoglycoside_PTrfase"/>
</dbReference>
<evidence type="ECO:0000256" key="4">
    <source>
        <dbReference type="ARBA" id="ARBA00022679"/>
    </source>
</evidence>
<dbReference type="EnsemblMetazoa" id="XM_021046968.1">
    <property type="protein sequence ID" value="XP_020902627.1"/>
    <property type="gene ID" value="LOC110241127"/>
</dbReference>
<accession>A0A913XD52</accession>
<keyword evidence="5" id="KW-0418">Kinase</keyword>
<evidence type="ECO:0000256" key="6">
    <source>
        <dbReference type="ARBA" id="ARBA00036820"/>
    </source>
</evidence>
<protein>
    <recommendedName>
        <fullName evidence="9">Hydroxylysine kinase</fullName>
        <ecNumber evidence="8">2.7.1.81</ecNumber>
    </recommendedName>
</protein>
<dbReference type="InterPro" id="IPR050249">
    <property type="entry name" value="Pseudomonas-type_ThrB"/>
</dbReference>
<comment type="function">
    <text evidence="7">Catalyzes the GTP-dependent phosphorylation of 5-hydroxy-L-lysine.</text>
</comment>
<evidence type="ECO:0000313" key="11">
    <source>
        <dbReference type="EnsemblMetazoa" id="XP_020902627.1"/>
    </source>
</evidence>
<evidence type="ECO:0000256" key="7">
    <source>
        <dbReference type="ARBA" id="ARBA00037368"/>
    </source>
</evidence>
<keyword evidence="3" id="KW-0963">Cytoplasm</keyword>
<dbReference type="OMA" id="QNDANEY"/>
<sequence>MAHRKPKIDEKMAGTMAHDIYGLTEITEVKELISFYDINFQVKTRPNSAGLPNRFVLKVLNSSDSQHPECILAEVEAMEFLRSKGFPCPKVFPVYRGNEFIATVNLDDSEMNNIEAHVVRLISFLDGTTADKIVRNPDLLYTIGTVVGSTSKQLKEFSHEGIKLRTSLGFKWNILEFLDIEKYINSCNDIEEIRLIREVHAAFMTKVKPQLGLFRSGTIHNDLNGQNILVSNSPYRLTGIIDFGDMVTSLLISELSNSMAFFMEGDCGVEFSGYLLAGYNSVFPLPDEERELLYYFVAARLCQLIMYSNSNLDQGTTEENVQACLQKYNRILVDFWGRKKHEVEEIWRLAEIKSRALK</sequence>
<dbReference type="InterPro" id="IPR011009">
    <property type="entry name" value="Kinase-like_dom_sf"/>
</dbReference>
<dbReference type="PANTHER" id="PTHR21064:SF1">
    <property type="entry name" value="HYDROXYLYSINE KINASE"/>
    <property type="match status" value="1"/>
</dbReference>
<dbReference type="AlphaFoldDB" id="A0A913XD52"/>
<comment type="subcellular location">
    <subcellularLocation>
        <location evidence="1">Cytoplasm</location>
    </subcellularLocation>
</comment>
<dbReference type="GeneID" id="110241127"/>
<dbReference type="Gene3D" id="3.90.1200.10">
    <property type="match status" value="1"/>
</dbReference>
<dbReference type="Pfam" id="PF01636">
    <property type="entry name" value="APH"/>
    <property type="match status" value="1"/>
</dbReference>
<dbReference type="EC" id="2.7.1.81" evidence="8"/>
<dbReference type="Gene3D" id="3.30.200.20">
    <property type="entry name" value="Phosphorylase Kinase, domain 1"/>
    <property type="match status" value="1"/>
</dbReference>
<dbReference type="KEGG" id="epa:110241127"/>
<evidence type="ECO:0000256" key="9">
    <source>
        <dbReference type="ARBA" id="ARBA00040505"/>
    </source>
</evidence>
<dbReference type="Proteomes" id="UP000887567">
    <property type="component" value="Unplaced"/>
</dbReference>
<dbReference type="GO" id="GO:0047992">
    <property type="term" value="F:hydroxylysine kinase activity"/>
    <property type="evidence" value="ECO:0007669"/>
    <property type="project" value="UniProtKB-EC"/>
</dbReference>
<organism evidence="11 12">
    <name type="scientific">Exaiptasia diaphana</name>
    <name type="common">Tropical sea anemone</name>
    <name type="synonym">Aiptasia pulchella</name>
    <dbReference type="NCBI Taxonomy" id="2652724"/>
    <lineage>
        <taxon>Eukaryota</taxon>
        <taxon>Metazoa</taxon>
        <taxon>Cnidaria</taxon>
        <taxon>Anthozoa</taxon>
        <taxon>Hexacorallia</taxon>
        <taxon>Actiniaria</taxon>
        <taxon>Aiptasiidae</taxon>
        <taxon>Exaiptasia</taxon>
    </lineage>
</organism>